<accession>C0MCE4</accession>
<dbReference type="SUPFAM" id="SSF53474">
    <property type="entry name" value="alpha/beta-Hydrolases"/>
    <property type="match status" value="1"/>
</dbReference>
<dbReference type="PANTHER" id="PTHR11757:SF19">
    <property type="entry name" value="PROLYL ENDOPEPTIDASE-LIKE"/>
    <property type="match status" value="1"/>
</dbReference>
<dbReference type="Gene3D" id="3.40.50.1820">
    <property type="entry name" value="alpha/beta hydrolase"/>
    <property type="match status" value="1"/>
</dbReference>
<evidence type="ECO:0000313" key="3">
    <source>
        <dbReference type="EMBL" id="CAW98477.1"/>
    </source>
</evidence>
<dbReference type="EMBL" id="FM204884">
    <property type="protein sequence ID" value="CAW98477.1"/>
    <property type="molecule type" value="Genomic_DNA"/>
</dbReference>
<reference evidence="3 4" key="1">
    <citation type="journal article" date="2009" name="PLoS Pathog.">
        <title>Genomic evidence for the evolution of Streptococcus equi: host restriction, increased virulence, and genetic exchange with human pathogens.</title>
        <authorList>
            <person name="Holden M.T.G."/>
            <person name="Heather Z."/>
            <person name="Paillot R."/>
            <person name="Steward K.F."/>
            <person name="Webb K."/>
            <person name="Ainslie F."/>
            <person name="Jourdan T."/>
            <person name="Bason N.C."/>
            <person name="Holroyd N.E."/>
            <person name="Mungall K."/>
            <person name="Quail M.A."/>
            <person name="Sanders M."/>
            <person name="Simmonds M."/>
            <person name="Willey D."/>
            <person name="Brooks K."/>
            <person name="Aanensen D.M."/>
            <person name="Spratt B.G."/>
            <person name="Jolley K.A."/>
            <person name="Maiden M.C.J."/>
            <person name="Kehoe M."/>
            <person name="Chanter N."/>
            <person name="Bentley S.D."/>
            <person name="Robinson C."/>
            <person name="Maskell D.J."/>
            <person name="Parkhill J."/>
            <person name="Waller A.S."/>
        </authorList>
    </citation>
    <scope>NUCLEOTIDE SEQUENCE [LARGE SCALE GENOMIC DNA]</scope>
    <source>
        <strain evidence="3 4">H70</strain>
    </source>
</reference>
<dbReference type="InterPro" id="IPR001375">
    <property type="entry name" value="Peptidase_S9_cat"/>
</dbReference>
<dbReference type="GO" id="GO:0004252">
    <property type="term" value="F:serine-type endopeptidase activity"/>
    <property type="evidence" value="ECO:0007669"/>
    <property type="project" value="InterPro"/>
</dbReference>
<proteinExistence type="inferred from homology"/>
<gene>
    <name evidence="3" type="ordered locus">SZO_05120</name>
</gene>
<comment type="similarity">
    <text evidence="1">Belongs to the peptidase S9A family.</text>
</comment>
<evidence type="ECO:0000259" key="2">
    <source>
        <dbReference type="Pfam" id="PF00326"/>
    </source>
</evidence>
<dbReference type="Gene3D" id="2.130.10.120">
    <property type="entry name" value="Prolyl oligopeptidase, N-terminal domain"/>
    <property type="match status" value="1"/>
</dbReference>
<evidence type="ECO:0000256" key="1">
    <source>
        <dbReference type="ARBA" id="ARBA00005228"/>
    </source>
</evidence>
<dbReference type="HOGENOM" id="CLU_423840_0_0_9"/>
<evidence type="ECO:0000313" key="4">
    <source>
        <dbReference type="Proteomes" id="UP000001368"/>
    </source>
</evidence>
<dbReference type="InterPro" id="IPR002470">
    <property type="entry name" value="Peptidase_S9A"/>
</dbReference>
<feature type="domain" description="Peptidase S9 prolyl oligopeptidase catalytic" evidence="2">
    <location>
        <begin position="445"/>
        <end position="637"/>
    </location>
</feature>
<dbReference type="AlphaFoldDB" id="C0MCE4"/>
<dbReference type="KEGG" id="seq:SZO_05120"/>
<sequence>MRMMNMIDRNTEFLNIISSGEEYKNIILGSLNFSVDSNSYIFRRGKHWYRLENWDLPDSGVIREWQADEEDFIPKDGYTEKINLHNSEVIFDVQILNKQCKLGDIRQITFTDDCAVIMAIIELQHNFNIVLFDKKSLEIINMIKNISVETLPHLTKNGVLFCRNDNLGRPNQLCYKLIHGDEEHLLYREEEISYRLRIIPSRDIDGVCLIKSANFQQGKVFFYDERSNESKLNIVIDDKKESHLPNYCNLIEILDEIYLVTSFRNRNSIGVCLKKIDSSEQFWIKINNSTVIKGVEIFGSNILLKLSSESCYSYLLLKHQKSKKLNFKEILIKFNNDTIVYENCYSNNYIIFLERSIFSENVLSFDINTENLQVKFSKSFLENEDIKSKLIWTSCDENGIKIPISLLWKGKEELPYKKKCILYVYGAYGKDDSVKLDPTILSIIKSNFLYAVVHVRGGGFLGGEWYRSGKGLKKKNSITDFIKGVNYLIENDIVDSSSIGLISSSAGAIVAGAAFNDNPYLFKSILLFSPFIDPYSSLLSKKDPLSKTELGEWGDISNKEIQDYIKGYSPMQNIGNLKQSNTTIISLLGENDIYIDNRSVIEWSNKLCMKNIKSLVYINKNAGHGGVSHKDKDLFVNILSYFLSVVSR</sequence>
<name>C0MCE4_STRS7</name>
<dbReference type="Proteomes" id="UP000001368">
    <property type="component" value="Chromosome"/>
</dbReference>
<dbReference type="InterPro" id="IPR051543">
    <property type="entry name" value="Serine_Peptidase_S9A"/>
</dbReference>
<dbReference type="Pfam" id="PF00326">
    <property type="entry name" value="Peptidase_S9"/>
    <property type="match status" value="1"/>
</dbReference>
<dbReference type="InterPro" id="IPR029058">
    <property type="entry name" value="AB_hydrolase_fold"/>
</dbReference>
<dbReference type="GO" id="GO:0006508">
    <property type="term" value="P:proteolysis"/>
    <property type="evidence" value="ECO:0007669"/>
    <property type="project" value="InterPro"/>
</dbReference>
<dbReference type="eggNOG" id="COG1770">
    <property type="taxonomic scope" value="Bacteria"/>
</dbReference>
<protein>
    <submittedName>
        <fullName evidence="3">Prolyl oligopeptidase family protein</fullName>
    </submittedName>
</protein>
<dbReference type="PRINTS" id="PR00862">
    <property type="entry name" value="PROLIGOPTASE"/>
</dbReference>
<organism evidence="4">
    <name type="scientific">Streptococcus equi subsp. zooepidemicus (strain H70)</name>
    <dbReference type="NCBI Taxonomy" id="553483"/>
    <lineage>
        <taxon>Bacteria</taxon>
        <taxon>Bacillati</taxon>
        <taxon>Bacillota</taxon>
        <taxon>Bacilli</taxon>
        <taxon>Lactobacillales</taxon>
        <taxon>Streptococcaceae</taxon>
        <taxon>Streptococcus</taxon>
    </lineage>
</organism>
<dbReference type="PANTHER" id="PTHR11757">
    <property type="entry name" value="PROTEASE FAMILY S9A OLIGOPEPTIDASE"/>
    <property type="match status" value="1"/>
</dbReference>